<dbReference type="GO" id="GO:0043023">
    <property type="term" value="F:ribosomal large subunit binding"/>
    <property type="evidence" value="ECO:0007669"/>
    <property type="project" value="TreeGrafter"/>
</dbReference>
<dbReference type="SUPFAM" id="SSF81301">
    <property type="entry name" value="Nucleotidyltransferase"/>
    <property type="match status" value="1"/>
</dbReference>
<name>A0A381TVA4_9ZZZZ</name>
<dbReference type="InterPro" id="IPR043519">
    <property type="entry name" value="NT_sf"/>
</dbReference>
<dbReference type="NCBIfam" id="TIGR00090">
    <property type="entry name" value="rsfS_iojap_ybeB"/>
    <property type="match status" value="1"/>
</dbReference>
<sequence length="105" mass="11975">MLVLDVRDLASFTDFLVICNGSSDRHVKALVDGIKSKQRAVNVKPLHTEGYEQGAWVLIDFVDFLVNVFTPETRRFYQLERVWRDAPVLLGERAELLRDGQAVAE</sequence>
<feature type="non-terminal residue" evidence="2">
    <location>
        <position position="105"/>
    </location>
</feature>
<comment type="similarity">
    <text evidence="1">Belongs to the Iojap/RsfS family.</text>
</comment>
<protein>
    <recommendedName>
        <fullName evidence="3">Ribosomal silencing factor RsfS</fullName>
    </recommendedName>
</protein>
<dbReference type="GO" id="GO:0090071">
    <property type="term" value="P:negative regulation of ribosome biogenesis"/>
    <property type="evidence" value="ECO:0007669"/>
    <property type="project" value="TreeGrafter"/>
</dbReference>
<dbReference type="Gene3D" id="3.30.460.10">
    <property type="entry name" value="Beta Polymerase, domain 2"/>
    <property type="match status" value="1"/>
</dbReference>
<dbReference type="AlphaFoldDB" id="A0A381TVA4"/>
<evidence type="ECO:0000313" key="2">
    <source>
        <dbReference type="EMBL" id="SVA18897.1"/>
    </source>
</evidence>
<dbReference type="PANTHER" id="PTHR21043:SF0">
    <property type="entry name" value="MITOCHONDRIAL ASSEMBLY OF RIBOSOMAL LARGE SUBUNIT PROTEIN 1"/>
    <property type="match status" value="1"/>
</dbReference>
<proteinExistence type="inferred from homology"/>
<dbReference type="InterPro" id="IPR004394">
    <property type="entry name" value="Iojap/RsfS/C7orf30"/>
</dbReference>
<dbReference type="Pfam" id="PF02410">
    <property type="entry name" value="RsfS"/>
    <property type="match status" value="1"/>
</dbReference>
<reference evidence="2" key="1">
    <citation type="submission" date="2018-05" db="EMBL/GenBank/DDBJ databases">
        <authorList>
            <person name="Lanie J.A."/>
            <person name="Ng W.-L."/>
            <person name="Kazmierczak K.M."/>
            <person name="Andrzejewski T.M."/>
            <person name="Davidsen T.M."/>
            <person name="Wayne K.J."/>
            <person name="Tettelin H."/>
            <person name="Glass J.I."/>
            <person name="Rusch D."/>
            <person name="Podicherti R."/>
            <person name="Tsui H.-C.T."/>
            <person name="Winkler M.E."/>
        </authorList>
    </citation>
    <scope>NUCLEOTIDE SEQUENCE</scope>
</reference>
<evidence type="ECO:0000256" key="1">
    <source>
        <dbReference type="ARBA" id="ARBA00010574"/>
    </source>
</evidence>
<dbReference type="GO" id="GO:0017148">
    <property type="term" value="P:negative regulation of translation"/>
    <property type="evidence" value="ECO:0007669"/>
    <property type="project" value="TreeGrafter"/>
</dbReference>
<gene>
    <name evidence="2" type="ORF">METZ01_LOCUS71751</name>
</gene>
<evidence type="ECO:0008006" key="3">
    <source>
        <dbReference type="Google" id="ProtNLM"/>
    </source>
</evidence>
<accession>A0A381TVA4</accession>
<dbReference type="PANTHER" id="PTHR21043">
    <property type="entry name" value="IOJAP SUPERFAMILY ORTHOLOG"/>
    <property type="match status" value="1"/>
</dbReference>
<dbReference type="EMBL" id="UINC01005075">
    <property type="protein sequence ID" value="SVA18897.1"/>
    <property type="molecule type" value="Genomic_DNA"/>
</dbReference>
<organism evidence="2">
    <name type="scientific">marine metagenome</name>
    <dbReference type="NCBI Taxonomy" id="408172"/>
    <lineage>
        <taxon>unclassified sequences</taxon>
        <taxon>metagenomes</taxon>
        <taxon>ecological metagenomes</taxon>
    </lineage>
</organism>